<dbReference type="CDD" id="cd05236">
    <property type="entry name" value="FAR-N_SDR_e"/>
    <property type="match status" value="1"/>
</dbReference>
<dbReference type="InterPro" id="IPR036291">
    <property type="entry name" value="NAD(P)-bd_dom_sf"/>
</dbReference>
<dbReference type="AlphaFoldDB" id="A0AAD4GY22"/>
<keyword evidence="1" id="KW-0812">Transmembrane</keyword>
<name>A0AAD4GY22_ASPNN</name>
<evidence type="ECO:0000313" key="3">
    <source>
        <dbReference type="EMBL" id="KAF9894449.1"/>
    </source>
</evidence>
<accession>A0AAD4GY22</accession>
<comment type="catalytic activity">
    <reaction evidence="1">
        <text>a long-chain fatty acyl-CoA + 2 NADPH + 2 H(+) = a long-chain primary fatty alcohol + 2 NADP(+) + CoA</text>
        <dbReference type="Rhea" id="RHEA:52716"/>
        <dbReference type="ChEBI" id="CHEBI:15378"/>
        <dbReference type="ChEBI" id="CHEBI:57287"/>
        <dbReference type="ChEBI" id="CHEBI:57783"/>
        <dbReference type="ChEBI" id="CHEBI:58349"/>
        <dbReference type="ChEBI" id="CHEBI:77396"/>
        <dbReference type="ChEBI" id="CHEBI:83139"/>
        <dbReference type="EC" id="1.2.1.84"/>
    </reaction>
</comment>
<reference evidence="3" key="2">
    <citation type="submission" date="2020-02" db="EMBL/GenBank/DDBJ databases">
        <authorList>
            <person name="Gilchrist C.L.M."/>
            <person name="Chooi Y.-H."/>
        </authorList>
    </citation>
    <scope>NUCLEOTIDE SEQUENCE</scope>
    <source>
        <strain evidence="3">MST-FP2251</strain>
    </source>
</reference>
<dbReference type="GO" id="GO:0102965">
    <property type="term" value="F:alcohol-forming long-chain fatty acyl-CoA reductase activity"/>
    <property type="evidence" value="ECO:0007669"/>
    <property type="project" value="UniProtKB-EC"/>
</dbReference>
<keyword evidence="1" id="KW-1133">Transmembrane helix</keyword>
<reference evidence="3" key="1">
    <citation type="journal article" date="2019" name="Beilstein J. Org. Chem.">
        <title>Nanangenines: drimane sesquiterpenoids as the dominant metabolite cohort of a novel Australian fungus, Aspergillus nanangensis.</title>
        <authorList>
            <person name="Lacey H.J."/>
            <person name="Gilchrist C.L.M."/>
            <person name="Crombie A."/>
            <person name="Kalaitzis J.A."/>
            <person name="Vuong D."/>
            <person name="Rutledge P.J."/>
            <person name="Turner P."/>
            <person name="Pitt J.I."/>
            <person name="Lacey E."/>
            <person name="Chooi Y.H."/>
            <person name="Piggott A.M."/>
        </authorList>
    </citation>
    <scope>NUCLEOTIDE SEQUENCE</scope>
    <source>
        <strain evidence="3">MST-FP2251</strain>
    </source>
</reference>
<keyword evidence="1" id="KW-0443">Lipid metabolism</keyword>
<keyword evidence="1" id="KW-0472">Membrane</keyword>
<keyword evidence="1" id="KW-0560">Oxidoreductase</keyword>
<dbReference type="Pfam" id="PF07993">
    <property type="entry name" value="NAD_binding_4"/>
    <property type="match status" value="1"/>
</dbReference>
<evidence type="ECO:0000256" key="1">
    <source>
        <dbReference type="RuleBase" id="RU363097"/>
    </source>
</evidence>
<dbReference type="SUPFAM" id="SSF51735">
    <property type="entry name" value="NAD(P)-binding Rossmann-fold domains"/>
    <property type="match status" value="1"/>
</dbReference>
<comment type="similarity">
    <text evidence="1">Belongs to the fatty acyl-CoA reductase family.</text>
</comment>
<evidence type="ECO:0000313" key="4">
    <source>
        <dbReference type="Proteomes" id="UP001194746"/>
    </source>
</evidence>
<comment type="function">
    <text evidence="1">Catalyzes the reduction of fatty acyl-CoA to fatty alcohols.</text>
</comment>
<organism evidence="3 4">
    <name type="scientific">Aspergillus nanangensis</name>
    <dbReference type="NCBI Taxonomy" id="2582783"/>
    <lineage>
        <taxon>Eukaryota</taxon>
        <taxon>Fungi</taxon>
        <taxon>Dikarya</taxon>
        <taxon>Ascomycota</taxon>
        <taxon>Pezizomycotina</taxon>
        <taxon>Eurotiomycetes</taxon>
        <taxon>Eurotiomycetidae</taxon>
        <taxon>Eurotiales</taxon>
        <taxon>Aspergillaceae</taxon>
        <taxon>Aspergillus</taxon>
        <taxon>Aspergillus subgen. Circumdati</taxon>
    </lineage>
</organism>
<sequence>MTASSQPCILVTGTTGFLGKVVLEHLVRQHEAFGLQRIVVLIRDKRGTDSQTRFRDTVSSSPCFSLLPSSWTDNIEVVSGDITTANLGFDPVTYKRLSEEVTHIIHCAGCVKFDLSLSEAAVVNISSVLNLLDFAQGCPNIQHFVHTSTAYVTPHYYGPIYETLGPLPGPAWDLYQRMLTGDLSKKKVLSDSGLPNSYNLSKSIAEHLLVTRKGHVPLTIVRPSIISASWQHPFPGWIDSLSAFAGFLAAYGNGFLRVIDANPQTILDIVPVDEVASRLISAALSRKSSTSTEGETVKILYATASLPNGLPIQLVFSQMTSFFADCQTASFRKPHIHYLGPYGTRFRINAFLYQSSPLWVATALSAVQGKSVQSRKLKSLRSGLSRLNRDFPYFTHRTFNFRPSIQLPDEFSPEVYLGVVLAGICQNLLPRTKERTLEKGRSKPRSLVQSFLPPRWLQIVGFTGAVLATSRVCLLLIGNHYLRKL</sequence>
<keyword evidence="4" id="KW-1185">Reference proteome</keyword>
<dbReference type="Gene3D" id="3.40.50.720">
    <property type="entry name" value="NAD(P)-binding Rossmann-like Domain"/>
    <property type="match status" value="1"/>
</dbReference>
<dbReference type="InterPro" id="IPR026055">
    <property type="entry name" value="FAR"/>
</dbReference>
<keyword evidence="1" id="KW-0444">Lipid biosynthesis</keyword>
<comment type="caution">
    <text evidence="3">The sequence shown here is derived from an EMBL/GenBank/DDBJ whole genome shotgun (WGS) entry which is preliminary data.</text>
</comment>
<dbReference type="Proteomes" id="UP001194746">
    <property type="component" value="Unassembled WGS sequence"/>
</dbReference>
<proteinExistence type="inferred from homology"/>
<keyword evidence="1" id="KW-0521">NADP</keyword>
<dbReference type="InterPro" id="IPR013120">
    <property type="entry name" value="FAR_NAD-bd"/>
</dbReference>
<dbReference type="EMBL" id="VCAU01000004">
    <property type="protein sequence ID" value="KAF9894449.1"/>
    <property type="molecule type" value="Genomic_DNA"/>
</dbReference>
<evidence type="ECO:0000259" key="2">
    <source>
        <dbReference type="Pfam" id="PF07993"/>
    </source>
</evidence>
<feature type="transmembrane region" description="Helical" evidence="1">
    <location>
        <begin position="456"/>
        <end position="477"/>
    </location>
</feature>
<feature type="domain" description="Thioester reductase (TE)" evidence="2">
    <location>
        <begin position="11"/>
        <end position="277"/>
    </location>
</feature>
<protein>
    <recommendedName>
        <fullName evidence="1">Fatty acyl-CoA reductase</fullName>
        <ecNumber evidence="1">1.2.1.84</ecNumber>
    </recommendedName>
</protein>
<dbReference type="GO" id="GO:0080019">
    <property type="term" value="F:alcohol-forming very long-chain fatty acyl-CoA reductase activity"/>
    <property type="evidence" value="ECO:0007669"/>
    <property type="project" value="InterPro"/>
</dbReference>
<dbReference type="GO" id="GO:0006629">
    <property type="term" value="P:lipid metabolic process"/>
    <property type="evidence" value="ECO:0007669"/>
    <property type="project" value="UniProtKB-KW"/>
</dbReference>
<gene>
    <name evidence="3" type="ORF">FE257_007952</name>
</gene>
<dbReference type="PANTHER" id="PTHR11011">
    <property type="entry name" value="MALE STERILITY PROTEIN 2-RELATED"/>
    <property type="match status" value="1"/>
</dbReference>
<dbReference type="EC" id="1.2.1.84" evidence="1"/>